<dbReference type="InterPro" id="IPR020941">
    <property type="entry name" value="SUFU-like_domain"/>
</dbReference>
<reference evidence="2" key="2">
    <citation type="journal article" date="2021" name="PeerJ">
        <title>Extensive microbial diversity within the chicken gut microbiome revealed by metagenomics and culture.</title>
        <authorList>
            <person name="Gilroy R."/>
            <person name="Ravi A."/>
            <person name="Getino M."/>
            <person name="Pursley I."/>
            <person name="Horton D.L."/>
            <person name="Alikhan N.F."/>
            <person name="Baker D."/>
            <person name="Gharbi K."/>
            <person name="Hall N."/>
            <person name="Watson M."/>
            <person name="Adriaenssens E.M."/>
            <person name="Foster-Nyarko E."/>
            <person name="Jarju S."/>
            <person name="Secka A."/>
            <person name="Antonio M."/>
            <person name="Oren A."/>
            <person name="Chaudhuri R.R."/>
            <person name="La Ragione R."/>
            <person name="Hildebrand F."/>
            <person name="Pallen M.J."/>
        </authorList>
    </citation>
    <scope>NUCLEOTIDE SEQUENCE</scope>
    <source>
        <strain evidence="2">10532</strain>
    </source>
</reference>
<proteinExistence type="predicted"/>
<gene>
    <name evidence="2" type="ORF">IAA81_08355</name>
</gene>
<reference evidence="2" key="1">
    <citation type="submission" date="2020-10" db="EMBL/GenBank/DDBJ databases">
        <authorList>
            <person name="Gilroy R."/>
        </authorList>
    </citation>
    <scope>NUCLEOTIDE SEQUENCE</scope>
    <source>
        <strain evidence="2">10532</strain>
    </source>
</reference>
<name>A0A9D9HQY4_9SPIR</name>
<accession>A0A9D9HQY4</accession>
<dbReference type="Pfam" id="PF05076">
    <property type="entry name" value="SUFU"/>
    <property type="match status" value="1"/>
</dbReference>
<dbReference type="AlphaFoldDB" id="A0A9D9HQY4"/>
<protein>
    <submittedName>
        <fullName evidence="2">Suppressor of fused domain protein</fullName>
    </submittedName>
</protein>
<dbReference type="EMBL" id="JADIMM010000094">
    <property type="protein sequence ID" value="MBO8458218.1"/>
    <property type="molecule type" value="Genomic_DNA"/>
</dbReference>
<comment type="caution">
    <text evidence="2">The sequence shown here is derived from an EMBL/GenBank/DDBJ whole genome shotgun (WGS) entry which is preliminary data.</text>
</comment>
<feature type="domain" description="Suppressor of fused-like" evidence="1">
    <location>
        <begin position="176"/>
        <end position="341"/>
    </location>
</feature>
<evidence type="ECO:0000259" key="1">
    <source>
        <dbReference type="Pfam" id="PF05076"/>
    </source>
</evidence>
<sequence>MNQEQVSAAKQELASWLECLRSFGRIPSVIECVGTFELDGLLYYKMIFKGGFFERKVFDFAGGIFSFLGSFASFLDNVIPAAGPWLFGIVGGYKGDSPENNGIVFSWMEEYNESKSDEIAINMVKTFIENSLKNRGVTSNEPYNEKESETIMRHIETYCGKPTAVIPDSNEEDYGVKIYIVPPEGNRDYYTLATSGIGAFSVKTPLGVNRYANSRVELMIALPGYWKLDKDSLKEGRWEWPVKVIRTMVKCIVEDSSWVHLGYGAYFGKLDESTDLSYIITMAGILPEGGDVCKLPTETPVNFFHIIPLYQSEADFYNNHTLEELLDKMADVSFVVDPNRPSTV</sequence>
<evidence type="ECO:0000313" key="2">
    <source>
        <dbReference type="EMBL" id="MBO8458218.1"/>
    </source>
</evidence>
<evidence type="ECO:0000313" key="3">
    <source>
        <dbReference type="Proteomes" id="UP000823638"/>
    </source>
</evidence>
<organism evidence="2 3">
    <name type="scientific">Candidatus Gallitreponema excrementavium</name>
    <dbReference type="NCBI Taxonomy" id="2840840"/>
    <lineage>
        <taxon>Bacteria</taxon>
        <taxon>Pseudomonadati</taxon>
        <taxon>Spirochaetota</taxon>
        <taxon>Spirochaetia</taxon>
        <taxon>Spirochaetales</taxon>
        <taxon>Candidatus Gallitreponema</taxon>
    </lineage>
</organism>
<dbReference type="Proteomes" id="UP000823638">
    <property type="component" value="Unassembled WGS sequence"/>
</dbReference>